<dbReference type="CDD" id="cd06171">
    <property type="entry name" value="Sigma70_r4"/>
    <property type="match status" value="1"/>
</dbReference>
<protein>
    <recommendedName>
        <fullName evidence="1">RNA polymerase sigma-70 region 4 domain-containing protein</fullName>
    </recommendedName>
</protein>
<dbReference type="AlphaFoldDB" id="A0A8J7YUA4"/>
<dbReference type="GO" id="GO:0003700">
    <property type="term" value="F:DNA-binding transcription factor activity"/>
    <property type="evidence" value="ECO:0007669"/>
    <property type="project" value="InterPro"/>
</dbReference>
<reference evidence="2" key="1">
    <citation type="submission" date="2021-05" db="EMBL/GenBank/DDBJ databases">
        <title>Genomic insights into ecological role and evolution of a novel Thermoplasmata order Candidatus Sysuiplasmatales.</title>
        <authorList>
            <person name="Yuan Y."/>
        </authorList>
    </citation>
    <scope>NUCLEOTIDE SEQUENCE</scope>
    <source>
        <strain evidence="2">TUT19-bin139</strain>
    </source>
</reference>
<proteinExistence type="predicted"/>
<dbReference type="PRINTS" id="PR00046">
    <property type="entry name" value="SIGMA70FCT"/>
</dbReference>
<dbReference type="PANTHER" id="PTHR30603">
    <property type="entry name" value="RNA POLYMERASE SIGMA FACTOR RPO"/>
    <property type="match status" value="1"/>
</dbReference>
<evidence type="ECO:0000313" key="2">
    <source>
        <dbReference type="EMBL" id="MBX8644804.1"/>
    </source>
</evidence>
<dbReference type="GO" id="GO:0006352">
    <property type="term" value="P:DNA-templated transcription initiation"/>
    <property type="evidence" value="ECO:0007669"/>
    <property type="project" value="InterPro"/>
</dbReference>
<accession>A0A8J7YUA4</accession>
<dbReference type="Proteomes" id="UP000750197">
    <property type="component" value="Unassembled WGS sequence"/>
</dbReference>
<comment type="caution">
    <text evidence="2">The sequence shown here is derived from an EMBL/GenBank/DDBJ whole genome shotgun (WGS) entry which is preliminary data.</text>
</comment>
<name>A0A8J7YUA4_9ARCH</name>
<sequence length="89" mass="10467">MTLERYFTGYDTGNSHVWARMVMECGTLTPRERDVLCLRFSIGPDTGRAHTLEEIGWKYQISRERVRQIEIRATHKVVGWNLLRNKSDI</sequence>
<evidence type="ECO:0000259" key="1">
    <source>
        <dbReference type="Pfam" id="PF04545"/>
    </source>
</evidence>
<evidence type="ECO:0000313" key="3">
    <source>
        <dbReference type="Proteomes" id="UP000750197"/>
    </source>
</evidence>
<organism evidence="2 3">
    <name type="scientific">Candidatus Sysuiplasma superficiale</name>
    <dbReference type="NCBI Taxonomy" id="2823368"/>
    <lineage>
        <taxon>Archaea</taxon>
        <taxon>Methanobacteriati</taxon>
        <taxon>Thermoplasmatota</taxon>
        <taxon>Thermoplasmata</taxon>
        <taxon>Candidatus Sysuiplasmatales</taxon>
        <taxon>Candidatus Sysuiplasmataceae</taxon>
        <taxon>Candidatus Sysuiplasma</taxon>
    </lineage>
</organism>
<dbReference type="SUPFAM" id="SSF88659">
    <property type="entry name" value="Sigma3 and sigma4 domains of RNA polymerase sigma factors"/>
    <property type="match status" value="1"/>
</dbReference>
<dbReference type="InterPro" id="IPR036388">
    <property type="entry name" value="WH-like_DNA-bd_sf"/>
</dbReference>
<dbReference type="PANTHER" id="PTHR30603:SF47">
    <property type="entry name" value="RNA POLYMERASE SIGMA FACTOR SIGD, CHLOROPLASTIC"/>
    <property type="match status" value="1"/>
</dbReference>
<dbReference type="Gene3D" id="1.10.10.10">
    <property type="entry name" value="Winged helix-like DNA-binding domain superfamily/Winged helix DNA-binding domain"/>
    <property type="match status" value="1"/>
</dbReference>
<gene>
    <name evidence="2" type="ORF">KIY12_08820</name>
</gene>
<dbReference type="InterPro" id="IPR000943">
    <property type="entry name" value="RNA_pol_sigma70"/>
</dbReference>
<feature type="domain" description="RNA polymerase sigma-70 region 4" evidence="1">
    <location>
        <begin position="27"/>
        <end position="76"/>
    </location>
</feature>
<dbReference type="InterPro" id="IPR013324">
    <property type="entry name" value="RNA_pol_sigma_r3/r4-like"/>
</dbReference>
<dbReference type="InterPro" id="IPR050239">
    <property type="entry name" value="Sigma-70_RNA_pol_init_factors"/>
</dbReference>
<dbReference type="InterPro" id="IPR007630">
    <property type="entry name" value="RNA_pol_sigma70_r4"/>
</dbReference>
<dbReference type="Pfam" id="PF04545">
    <property type="entry name" value="Sigma70_r4"/>
    <property type="match status" value="1"/>
</dbReference>
<dbReference type="EMBL" id="JAHEAC010000105">
    <property type="protein sequence ID" value="MBX8644804.1"/>
    <property type="molecule type" value="Genomic_DNA"/>
</dbReference>